<dbReference type="AlphaFoldDB" id="A0A2C5Y1Z2"/>
<keyword evidence="5 9" id="KW-0732">Signal</keyword>
<organism evidence="11 12">
    <name type="scientific">Ophiocordyceps camponoti-rufipedis</name>
    <dbReference type="NCBI Taxonomy" id="2004952"/>
    <lineage>
        <taxon>Eukaryota</taxon>
        <taxon>Fungi</taxon>
        <taxon>Dikarya</taxon>
        <taxon>Ascomycota</taxon>
        <taxon>Pezizomycotina</taxon>
        <taxon>Sordariomycetes</taxon>
        <taxon>Hypocreomycetidae</taxon>
        <taxon>Hypocreales</taxon>
        <taxon>Ophiocordycipitaceae</taxon>
        <taxon>Ophiocordyceps</taxon>
    </lineage>
</organism>
<dbReference type="GO" id="GO:0042124">
    <property type="term" value="F:1,3-beta-glucanosyltransferase activity"/>
    <property type="evidence" value="ECO:0007669"/>
    <property type="project" value="TreeGrafter"/>
</dbReference>
<dbReference type="OrthoDB" id="421038at2759"/>
<feature type="chain" id="PRO_5011811306" description="1,3-beta-glucanosyltransferase" evidence="9">
    <location>
        <begin position="20"/>
        <end position="448"/>
    </location>
</feature>
<keyword evidence="8 9" id="KW-0449">Lipoprotein</keyword>
<dbReference type="EMBL" id="NJES01000447">
    <property type="protein sequence ID" value="PHH72118.1"/>
    <property type="molecule type" value="Genomic_DNA"/>
</dbReference>
<sequence length="448" mass="48304">MITQLAFTALAAWASLVDAGKLPPVEVQGTAFVAGSERFYIRGLDYQPGGSSSKVDPLSDPAVCRRDIKRFAELGINTIRVYMADNSKKHDECMQLLDEAGVYLILDVNTPGYSINREQPKKSYNTKYLQSVFSTVQKFAKYNNTLAFFAGNEVVNDDPGTEQSAPYVKAVTRDIKNYMRVQGLRAVPVGYSAADVSSNVMQQADYFNCGSDDMRADFFAFNDYSFCNSNFKGAGWDVKVKAFADYGLPIFLSEFGCIRTRPRKFEEIKALMSPEMTSVYSGGLLYEYSEEANEYGIVKIKGGNVETTTEFEAYSAALKKFPAPRGKGGASPTSHARKCPAQDETWDVDPSLVPEMPSPAEKWMKSGITKGPGLRGFGSQEAADSGTATKSVTSGVPSPIGTGGKGAGAAGDGEDEKDGAEAWVRPGMTAMAVTGLVVSLTLLGVAAY</sequence>
<evidence type="ECO:0000313" key="12">
    <source>
        <dbReference type="Proteomes" id="UP000226431"/>
    </source>
</evidence>
<evidence type="ECO:0000256" key="7">
    <source>
        <dbReference type="ARBA" id="ARBA00023180"/>
    </source>
</evidence>
<dbReference type="PANTHER" id="PTHR31468">
    <property type="entry name" value="1,3-BETA-GLUCANOSYLTRANSFERASE GAS1"/>
    <property type="match status" value="1"/>
</dbReference>
<keyword evidence="3 9" id="KW-0336">GPI-anchor</keyword>
<feature type="compositionally biased region" description="Gly residues" evidence="10">
    <location>
        <begin position="401"/>
        <end position="411"/>
    </location>
</feature>
<dbReference type="InterPro" id="IPR004886">
    <property type="entry name" value="Glucanosyltransferase"/>
</dbReference>
<keyword evidence="12" id="KW-1185">Reference proteome</keyword>
<evidence type="ECO:0000256" key="6">
    <source>
        <dbReference type="ARBA" id="ARBA00023136"/>
    </source>
</evidence>
<dbReference type="GO" id="GO:0031505">
    <property type="term" value="P:fungal-type cell wall organization"/>
    <property type="evidence" value="ECO:0007669"/>
    <property type="project" value="TreeGrafter"/>
</dbReference>
<keyword evidence="6 9" id="KW-0472">Membrane</keyword>
<feature type="compositionally biased region" description="Polar residues" evidence="10">
    <location>
        <begin position="386"/>
        <end position="396"/>
    </location>
</feature>
<evidence type="ECO:0000256" key="9">
    <source>
        <dbReference type="RuleBase" id="RU361209"/>
    </source>
</evidence>
<feature type="signal peptide" evidence="9">
    <location>
        <begin position="1"/>
        <end position="19"/>
    </location>
</feature>
<evidence type="ECO:0000256" key="8">
    <source>
        <dbReference type="ARBA" id="ARBA00023288"/>
    </source>
</evidence>
<dbReference type="GO" id="GO:0071970">
    <property type="term" value="P:fungal-type cell wall (1-&gt;3)-beta-D-glucan biosynthetic process"/>
    <property type="evidence" value="ECO:0007669"/>
    <property type="project" value="TreeGrafter"/>
</dbReference>
<dbReference type="InterPro" id="IPR017853">
    <property type="entry name" value="GH"/>
</dbReference>
<name>A0A2C5Y1Z2_9HYPO</name>
<evidence type="ECO:0000313" key="11">
    <source>
        <dbReference type="EMBL" id="PHH72118.1"/>
    </source>
</evidence>
<keyword evidence="4 9" id="KW-0808">Transferase</keyword>
<keyword evidence="7" id="KW-0325">Glycoprotein</keyword>
<comment type="similarity">
    <text evidence="2 9">Belongs to the glycosyl hydrolase 72 family.</text>
</comment>
<evidence type="ECO:0000256" key="5">
    <source>
        <dbReference type="ARBA" id="ARBA00022729"/>
    </source>
</evidence>
<dbReference type="Pfam" id="PF03198">
    <property type="entry name" value="Glyco_hydro_72"/>
    <property type="match status" value="1"/>
</dbReference>
<dbReference type="SUPFAM" id="SSF51445">
    <property type="entry name" value="(Trans)glycosidases"/>
    <property type="match status" value="1"/>
</dbReference>
<dbReference type="STRING" id="2004952.A0A2C5Y1Z2"/>
<feature type="region of interest" description="Disordered" evidence="10">
    <location>
        <begin position="324"/>
        <end position="353"/>
    </location>
</feature>
<dbReference type="Gene3D" id="3.20.20.80">
    <property type="entry name" value="Glycosidases"/>
    <property type="match status" value="1"/>
</dbReference>
<feature type="region of interest" description="Disordered" evidence="10">
    <location>
        <begin position="373"/>
        <end position="419"/>
    </location>
</feature>
<protein>
    <recommendedName>
        <fullName evidence="9">1,3-beta-glucanosyltransferase</fullName>
        <ecNumber evidence="9">2.4.1.-</ecNumber>
    </recommendedName>
</protein>
<evidence type="ECO:0000256" key="4">
    <source>
        <dbReference type="ARBA" id="ARBA00022679"/>
    </source>
</evidence>
<comment type="function">
    <text evidence="9">Splits internally a 1,3-beta-glucan molecule and transfers the newly generated reducing end (the donor) to the non-reducing end of another 1,3-beta-glucan molecule (the acceptor) forming a 1,3-beta linkage, resulting in the elongation of 1,3-beta-glucan chains in the cell wall.</text>
</comment>
<evidence type="ECO:0000256" key="1">
    <source>
        <dbReference type="ARBA" id="ARBA00004609"/>
    </source>
</evidence>
<comment type="caution">
    <text evidence="11">The sequence shown here is derived from an EMBL/GenBank/DDBJ whole genome shotgun (WGS) entry which is preliminary data.</text>
</comment>
<dbReference type="EC" id="2.4.1.-" evidence="9"/>
<dbReference type="GO" id="GO:0098552">
    <property type="term" value="C:side of membrane"/>
    <property type="evidence" value="ECO:0007669"/>
    <property type="project" value="UniProtKB-KW"/>
</dbReference>
<gene>
    <name evidence="11" type="ORF">CDD80_4764</name>
</gene>
<evidence type="ECO:0000256" key="10">
    <source>
        <dbReference type="SAM" id="MobiDB-lite"/>
    </source>
</evidence>
<evidence type="ECO:0000256" key="2">
    <source>
        <dbReference type="ARBA" id="ARBA00007528"/>
    </source>
</evidence>
<evidence type="ECO:0000256" key="3">
    <source>
        <dbReference type="ARBA" id="ARBA00022622"/>
    </source>
</evidence>
<dbReference type="PANTHER" id="PTHR31468:SF5">
    <property type="entry name" value="1,3-BETA-GLUCANOSYLTRANSFERASE GAS5"/>
    <property type="match status" value="1"/>
</dbReference>
<dbReference type="GO" id="GO:0005886">
    <property type="term" value="C:plasma membrane"/>
    <property type="evidence" value="ECO:0007669"/>
    <property type="project" value="UniProtKB-SubCell"/>
</dbReference>
<comment type="subcellular location">
    <subcellularLocation>
        <location evidence="1 9">Cell membrane</location>
        <topology evidence="1 9">Lipid-anchor</topology>
        <topology evidence="1 9">GPI-anchor</topology>
    </subcellularLocation>
</comment>
<accession>A0A2C5Y1Z2</accession>
<dbReference type="Proteomes" id="UP000226431">
    <property type="component" value="Unassembled WGS sequence"/>
</dbReference>
<reference evidence="11 12" key="1">
    <citation type="submission" date="2017-06" db="EMBL/GenBank/DDBJ databases">
        <title>Ant-infecting Ophiocordyceps genomes reveal a high diversity of potential behavioral manipulation genes and a possible major role for enterotoxins.</title>
        <authorList>
            <person name="De Bekker C."/>
            <person name="Evans H.C."/>
            <person name="Brachmann A."/>
            <person name="Hughes D.P."/>
        </authorList>
    </citation>
    <scope>NUCLEOTIDE SEQUENCE [LARGE SCALE GENOMIC DNA]</scope>
    <source>
        <strain evidence="11 12">Map16</strain>
    </source>
</reference>
<proteinExistence type="inferred from homology"/>